<protein>
    <submittedName>
        <fullName evidence="1">Uncharacterized protein</fullName>
    </submittedName>
</protein>
<name>A0A8J4BXZ6_9CHLO</name>
<dbReference type="Proteomes" id="UP000747110">
    <property type="component" value="Unassembled WGS sequence"/>
</dbReference>
<dbReference type="AlphaFoldDB" id="A0A8J4BXZ6"/>
<feature type="non-terminal residue" evidence="1">
    <location>
        <position position="101"/>
    </location>
</feature>
<keyword evidence="2" id="KW-1185">Reference proteome</keyword>
<proteinExistence type="predicted"/>
<accession>A0A8J4BXZ6</accession>
<reference evidence="1" key="1">
    <citation type="journal article" date="2021" name="Proc. Natl. Acad. Sci. U.S.A.">
        <title>Three genomes in the algal genus Volvox reveal the fate of a haploid sex-determining region after a transition to homothallism.</title>
        <authorList>
            <person name="Yamamoto K."/>
            <person name="Hamaji T."/>
            <person name="Kawai-Toyooka H."/>
            <person name="Matsuzaki R."/>
            <person name="Takahashi F."/>
            <person name="Nishimura Y."/>
            <person name="Kawachi M."/>
            <person name="Noguchi H."/>
            <person name="Minakuchi Y."/>
            <person name="Umen J.G."/>
            <person name="Toyoda A."/>
            <person name="Nozaki H."/>
        </authorList>
    </citation>
    <scope>NUCLEOTIDE SEQUENCE</scope>
    <source>
        <strain evidence="1">NIES-3786</strain>
    </source>
</reference>
<feature type="non-terminal residue" evidence="1">
    <location>
        <position position="1"/>
    </location>
</feature>
<evidence type="ECO:0000313" key="1">
    <source>
        <dbReference type="EMBL" id="GIL70750.1"/>
    </source>
</evidence>
<gene>
    <name evidence="1" type="ORF">Vretifemale_1460</name>
</gene>
<organism evidence="1 2">
    <name type="scientific">Volvox reticuliferus</name>
    <dbReference type="NCBI Taxonomy" id="1737510"/>
    <lineage>
        <taxon>Eukaryota</taxon>
        <taxon>Viridiplantae</taxon>
        <taxon>Chlorophyta</taxon>
        <taxon>core chlorophytes</taxon>
        <taxon>Chlorophyceae</taxon>
        <taxon>CS clade</taxon>
        <taxon>Chlamydomonadales</taxon>
        <taxon>Volvocaceae</taxon>
        <taxon>Volvox</taxon>
    </lineage>
</organism>
<evidence type="ECO:0000313" key="2">
    <source>
        <dbReference type="Proteomes" id="UP000747110"/>
    </source>
</evidence>
<sequence>RSCCRPLAETCRNRSVAAPAGPYSAAAAAAAAAPAVEAGAPGGSDTPFPCGDSACWTLLAEELKPEVYNDAASASAGAIWVHTTRQAHSGCRPHSLPPLFP</sequence>
<dbReference type="EMBL" id="BNCP01000002">
    <property type="protein sequence ID" value="GIL70750.1"/>
    <property type="molecule type" value="Genomic_DNA"/>
</dbReference>
<comment type="caution">
    <text evidence="1">The sequence shown here is derived from an EMBL/GenBank/DDBJ whole genome shotgun (WGS) entry which is preliminary data.</text>
</comment>